<organism evidence="1">
    <name type="scientific">uncultured Caudovirales phage</name>
    <dbReference type="NCBI Taxonomy" id="2100421"/>
    <lineage>
        <taxon>Viruses</taxon>
        <taxon>Duplodnaviria</taxon>
        <taxon>Heunggongvirae</taxon>
        <taxon>Uroviricota</taxon>
        <taxon>Caudoviricetes</taxon>
        <taxon>Peduoviridae</taxon>
        <taxon>Maltschvirus</taxon>
        <taxon>Maltschvirus maltsch</taxon>
    </lineage>
</organism>
<reference evidence="1" key="1">
    <citation type="submission" date="2020-04" db="EMBL/GenBank/DDBJ databases">
        <authorList>
            <person name="Chiriac C."/>
            <person name="Salcher M."/>
            <person name="Ghai R."/>
            <person name="Kavagutti S V."/>
        </authorList>
    </citation>
    <scope>NUCLEOTIDE SEQUENCE</scope>
</reference>
<name>A0A6J5L6Z0_9CAUD</name>
<dbReference type="EMBL" id="LR796226">
    <property type="protein sequence ID" value="CAB4128787.1"/>
    <property type="molecule type" value="Genomic_DNA"/>
</dbReference>
<proteinExistence type="predicted"/>
<evidence type="ECO:0000313" key="1">
    <source>
        <dbReference type="EMBL" id="CAB4128787.1"/>
    </source>
</evidence>
<accession>A0A6J5L6Z0</accession>
<sequence length="220" mass="25291">MTFLLSEDKALREKLQGMVVHDQKADGQEVPRQVGVWFGQPDQELRAQSYPYITIDMVDLQRDTQREMRGITNAEYLKPENFGIDGATEFNVDLPIPVNIDYQITTWSRHPRHDRQIMAQLLATRLLRFGYLEIVEKDVTVDDVETVTSTFRRMDLLSVAKRDSTEQAKRLFVNAITVRVSSEIVQSAYRAMYKVLEVHVDMPTGGREDNFDGIGELILP</sequence>
<gene>
    <name evidence="1" type="ORF">UFOVP111_80</name>
</gene>
<protein>
    <submittedName>
        <fullName evidence="1">Uncharacterized protein</fullName>
    </submittedName>
</protein>